<dbReference type="RefSeq" id="WP_161862470.1">
    <property type="nucleotide sequence ID" value="NZ_CP046620.1"/>
</dbReference>
<dbReference type="Pfam" id="PF13280">
    <property type="entry name" value="WYL"/>
    <property type="match status" value="1"/>
</dbReference>
<feature type="domain" description="Helix-turn-helix type 11" evidence="1">
    <location>
        <begin position="6"/>
        <end position="59"/>
    </location>
</feature>
<reference evidence="3 4" key="1">
    <citation type="submission" date="2019-12" db="EMBL/GenBank/DDBJ databases">
        <title>Complete genome sequence of Algicella marina strain 9Alg 56(T) isolated from the red alga Tichocarpus crinitus.</title>
        <authorList>
            <person name="Kim S.-G."/>
            <person name="Nedashkovskaya O.I."/>
        </authorList>
    </citation>
    <scope>NUCLEOTIDE SEQUENCE [LARGE SCALE GENOMIC DNA]</scope>
    <source>
        <strain evidence="3 4">9Alg 56</strain>
    </source>
</reference>
<proteinExistence type="predicted"/>
<name>A0A6P1T5T5_9RHOB</name>
<gene>
    <name evidence="3" type="ORF">GO499_12370</name>
</gene>
<dbReference type="PROSITE" id="PS52050">
    <property type="entry name" value="WYL"/>
    <property type="match status" value="1"/>
</dbReference>
<organism evidence="3 4">
    <name type="scientific">Algicella marina</name>
    <dbReference type="NCBI Taxonomy" id="2683284"/>
    <lineage>
        <taxon>Bacteria</taxon>
        <taxon>Pseudomonadati</taxon>
        <taxon>Pseudomonadota</taxon>
        <taxon>Alphaproteobacteria</taxon>
        <taxon>Rhodobacterales</taxon>
        <taxon>Paracoccaceae</taxon>
        <taxon>Algicella</taxon>
    </lineage>
</organism>
<dbReference type="Gene3D" id="1.10.10.10">
    <property type="entry name" value="Winged helix-like DNA-binding domain superfamily/Winged helix DNA-binding domain"/>
    <property type="match status" value="1"/>
</dbReference>
<evidence type="ECO:0000259" key="2">
    <source>
        <dbReference type="Pfam" id="PF13280"/>
    </source>
</evidence>
<keyword evidence="4" id="KW-1185">Reference proteome</keyword>
<sequence>MPRSDRLLRLVQALRTLPAPVTAARLAEEMGVSHRTLYRDIAALRASGAIIDGEAGVGYVLVEDGAMPPQTLERLELEAVILGLAAVGNFGDQALASAAASAAAKIVGSLDERRQREALHPVLMSYSYIERAPWTVPQEEIRRACWEERALEISYRDKHGAVTERIIEPLAMVYFDCGLALLARCRLRQDYRIFRLDRIVSVQTTSDSFRPRRAAMLREHLALLESRGSQG</sequence>
<dbReference type="InterPro" id="IPR013196">
    <property type="entry name" value="HTH_11"/>
</dbReference>
<dbReference type="SUPFAM" id="SSF46785">
    <property type="entry name" value="Winged helix' DNA-binding domain"/>
    <property type="match status" value="1"/>
</dbReference>
<dbReference type="InterPro" id="IPR051534">
    <property type="entry name" value="CBASS_pafABC_assoc_protein"/>
</dbReference>
<dbReference type="AlphaFoldDB" id="A0A6P1T5T5"/>
<evidence type="ECO:0000313" key="4">
    <source>
        <dbReference type="Proteomes" id="UP000464495"/>
    </source>
</evidence>
<dbReference type="Pfam" id="PF08279">
    <property type="entry name" value="HTH_11"/>
    <property type="match status" value="1"/>
</dbReference>
<dbReference type="PANTHER" id="PTHR34580">
    <property type="match status" value="1"/>
</dbReference>
<dbReference type="InterPro" id="IPR026881">
    <property type="entry name" value="WYL_dom"/>
</dbReference>
<dbReference type="EMBL" id="CP046620">
    <property type="protein sequence ID" value="QHQ35912.1"/>
    <property type="molecule type" value="Genomic_DNA"/>
</dbReference>
<dbReference type="PANTHER" id="PTHR34580:SF3">
    <property type="entry name" value="PROTEIN PAFB"/>
    <property type="match status" value="1"/>
</dbReference>
<protein>
    <submittedName>
        <fullName evidence="3">WYL domain-containing protein</fullName>
    </submittedName>
</protein>
<evidence type="ECO:0000259" key="1">
    <source>
        <dbReference type="Pfam" id="PF08279"/>
    </source>
</evidence>
<feature type="domain" description="WYL" evidence="2">
    <location>
        <begin position="139"/>
        <end position="203"/>
    </location>
</feature>
<dbReference type="InterPro" id="IPR036388">
    <property type="entry name" value="WH-like_DNA-bd_sf"/>
</dbReference>
<accession>A0A6P1T5T5</accession>
<dbReference type="InterPro" id="IPR036390">
    <property type="entry name" value="WH_DNA-bd_sf"/>
</dbReference>
<dbReference type="KEGG" id="amaq:GO499_12370"/>
<evidence type="ECO:0000313" key="3">
    <source>
        <dbReference type="EMBL" id="QHQ35912.1"/>
    </source>
</evidence>
<dbReference type="Proteomes" id="UP000464495">
    <property type="component" value="Chromosome"/>
</dbReference>